<comment type="caution">
    <text evidence="2">The sequence shown here is derived from an EMBL/GenBank/DDBJ whole genome shotgun (WGS) entry which is preliminary data.</text>
</comment>
<evidence type="ECO:0000313" key="3">
    <source>
        <dbReference type="Proteomes" id="UP001497045"/>
    </source>
</evidence>
<dbReference type="Proteomes" id="UP001497045">
    <property type="component" value="Unassembled WGS sequence"/>
</dbReference>
<keyword evidence="3" id="KW-1185">Reference proteome</keyword>
<accession>A0ABU9IAR6</accession>
<organism evidence="2 3">
    <name type="scientific">Aurantiacibacter gilvus</name>
    <dbReference type="NCBI Taxonomy" id="3139141"/>
    <lineage>
        <taxon>Bacteria</taxon>
        <taxon>Pseudomonadati</taxon>
        <taxon>Pseudomonadota</taxon>
        <taxon>Alphaproteobacteria</taxon>
        <taxon>Sphingomonadales</taxon>
        <taxon>Erythrobacteraceae</taxon>
        <taxon>Aurantiacibacter</taxon>
    </lineage>
</organism>
<keyword evidence="1" id="KW-0732">Signal</keyword>
<evidence type="ECO:0000256" key="1">
    <source>
        <dbReference type="SAM" id="SignalP"/>
    </source>
</evidence>
<dbReference type="RefSeq" id="WP_341671828.1">
    <property type="nucleotide sequence ID" value="NZ_JBBYHV010000001.1"/>
</dbReference>
<reference evidence="2 3" key="1">
    <citation type="submission" date="2024-04" db="EMBL/GenBank/DDBJ databases">
        <title>Aurantiacibacter sp. DGU6 16S ribosomal RNA gene Genome sequencing and assembly.</title>
        <authorList>
            <person name="Park S."/>
        </authorList>
    </citation>
    <scope>NUCLEOTIDE SEQUENCE [LARGE SCALE GENOMIC DNA]</scope>
    <source>
        <strain evidence="2 3">DGU6</strain>
    </source>
</reference>
<sequence>MKMLPACMAISIIGATAACNDTGGTAGEEDLAQAEGEALEGEAALIANALSAGPNDVIDEATVIDGEGNVLREGSNGWTCIPETPGMGPMCNDGTWMEALAALQAGEAFPTGKFGVSYMLTGEGNAPGVSNLDPAATEPTEDNMWIKDGPHMMIILPDPSMYSDMSNDVDDPVYVMWKDTPFAHVMIRLGDAESK</sequence>
<feature type="chain" id="PRO_5045216033" description="Lipoprotein" evidence="1">
    <location>
        <begin position="18"/>
        <end position="195"/>
    </location>
</feature>
<evidence type="ECO:0008006" key="4">
    <source>
        <dbReference type="Google" id="ProtNLM"/>
    </source>
</evidence>
<feature type="signal peptide" evidence="1">
    <location>
        <begin position="1"/>
        <end position="17"/>
    </location>
</feature>
<name>A0ABU9IAR6_9SPHN</name>
<dbReference type="EMBL" id="JBBYHV010000001">
    <property type="protein sequence ID" value="MEL1249296.1"/>
    <property type="molecule type" value="Genomic_DNA"/>
</dbReference>
<dbReference type="PROSITE" id="PS51257">
    <property type="entry name" value="PROKAR_LIPOPROTEIN"/>
    <property type="match status" value="1"/>
</dbReference>
<proteinExistence type="predicted"/>
<gene>
    <name evidence="2" type="ORF">AAEO60_01275</name>
</gene>
<protein>
    <recommendedName>
        <fullName evidence="4">Lipoprotein</fullName>
    </recommendedName>
</protein>
<evidence type="ECO:0000313" key="2">
    <source>
        <dbReference type="EMBL" id="MEL1249296.1"/>
    </source>
</evidence>